<name>A0A1W1I6F7_9BACT</name>
<proteinExistence type="predicted"/>
<dbReference type="RefSeq" id="WP_080886955.1">
    <property type="nucleotide sequence ID" value="NZ_LT828648.1"/>
</dbReference>
<evidence type="ECO:0000256" key="1">
    <source>
        <dbReference type="SAM" id="MobiDB-lite"/>
    </source>
</evidence>
<feature type="chain" id="PRO_5013117004" evidence="2">
    <location>
        <begin position="24"/>
        <end position="109"/>
    </location>
</feature>
<feature type="region of interest" description="Disordered" evidence="1">
    <location>
        <begin position="77"/>
        <end position="109"/>
    </location>
</feature>
<dbReference type="AlphaFoldDB" id="A0A1W1I6F7"/>
<gene>
    <name evidence="3" type="ORF">NSJP_2420</name>
</gene>
<organism evidence="3 4">
    <name type="scientific">Nitrospira japonica</name>
    <dbReference type="NCBI Taxonomy" id="1325564"/>
    <lineage>
        <taxon>Bacteria</taxon>
        <taxon>Pseudomonadati</taxon>
        <taxon>Nitrospirota</taxon>
        <taxon>Nitrospiria</taxon>
        <taxon>Nitrospirales</taxon>
        <taxon>Nitrospiraceae</taxon>
        <taxon>Nitrospira</taxon>
    </lineage>
</organism>
<dbReference type="EMBL" id="LT828648">
    <property type="protein sequence ID" value="SLM48592.1"/>
    <property type="molecule type" value="Genomic_DNA"/>
</dbReference>
<reference evidence="3 4" key="1">
    <citation type="submission" date="2017-03" db="EMBL/GenBank/DDBJ databases">
        <authorList>
            <person name="Afonso C.L."/>
            <person name="Miller P.J."/>
            <person name="Scott M.A."/>
            <person name="Spackman E."/>
            <person name="Goraichik I."/>
            <person name="Dimitrov K.M."/>
            <person name="Suarez D.L."/>
            <person name="Swayne D.E."/>
        </authorList>
    </citation>
    <scope>NUCLEOTIDE SEQUENCE [LARGE SCALE GENOMIC DNA]</scope>
    <source>
        <strain evidence="3">Genome sequencing of Nitrospira japonica strain NJ11</strain>
    </source>
</reference>
<feature type="signal peptide" evidence="2">
    <location>
        <begin position="1"/>
        <end position="23"/>
    </location>
</feature>
<keyword evidence="4" id="KW-1185">Reference proteome</keyword>
<evidence type="ECO:0000313" key="4">
    <source>
        <dbReference type="Proteomes" id="UP000192042"/>
    </source>
</evidence>
<protein>
    <submittedName>
        <fullName evidence="3">Uncharacterized protein</fullName>
    </submittedName>
</protein>
<evidence type="ECO:0000256" key="2">
    <source>
        <dbReference type="SAM" id="SignalP"/>
    </source>
</evidence>
<accession>A0A1W1I6F7</accession>
<keyword evidence="2" id="KW-0732">Signal</keyword>
<dbReference type="KEGG" id="nja:NSJP_2420"/>
<dbReference type="Proteomes" id="UP000192042">
    <property type="component" value="Chromosome I"/>
</dbReference>
<evidence type="ECO:0000313" key="3">
    <source>
        <dbReference type="EMBL" id="SLM48592.1"/>
    </source>
</evidence>
<sequence length="109" mass="11414">MKPFVMLLAITLFVCLTSVAASANPATLPKHPGYPMDKAIDPVAGKPLANDPGRGNATGNAALMESAAFDDVHAMQSLPSTPAEQEIREKLTAPVPQNAEDAGMTDQQK</sequence>